<dbReference type="Proteomes" id="UP001497600">
    <property type="component" value="Chromosome A"/>
</dbReference>
<proteinExistence type="predicted"/>
<protein>
    <submittedName>
        <fullName evidence="1">Uncharacterized protein</fullName>
    </submittedName>
</protein>
<dbReference type="EMBL" id="OZ004253">
    <property type="protein sequence ID" value="CAK7891850.1"/>
    <property type="molecule type" value="Genomic_DNA"/>
</dbReference>
<keyword evidence="2" id="KW-1185">Reference proteome</keyword>
<name>A0ABP0E894_9ASCO</name>
<accession>A0ABP0E894</accession>
<evidence type="ECO:0000313" key="2">
    <source>
        <dbReference type="Proteomes" id="UP001497600"/>
    </source>
</evidence>
<organism evidence="1 2">
    <name type="scientific">[Candida] anglica</name>
    <dbReference type="NCBI Taxonomy" id="148631"/>
    <lineage>
        <taxon>Eukaryota</taxon>
        <taxon>Fungi</taxon>
        <taxon>Dikarya</taxon>
        <taxon>Ascomycota</taxon>
        <taxon>Saccharomycotina</taxon>
        <taxon>Pichiomycetes</taxon>
        <taxon>Debaryomycetaceae</taxon>
        <taxon>Kurtzmaniella</taxon>
    </lineage>
</organism>
<reference evidence="1 2" key="1">
    <citation type="submission" date="2024-01" db="EMBL/GenBank/DDBJ databases">
        <authorList>
            <consortium name="Genoscope - CEA"/>
            <person name="William W."/>
        </authorList>
    </citation>
    <scope>NUCLEOTIDE SEQUENCE [LARGE SCALE GENOMIC DNA]</scope>
    <source>
        <strain evidence="1 2">29B2s-10</strain>
    </source>
</reference>
<sequence>MSKVPLVTRKNIKDAEATNAEYLAKINKTLGTEWTLDVDYAGLYAEIATAKPDYAETVGDVTTWYFERLADNLESFVNKDDMYKEALVEEVSANKIKAFEIVDEDSFYNKVAIKDGALVLIVPRNNIATNVDNIAQDLESIL</sequence>
<gene>
    <name evidence="1" type="ORF">CAAN4_A00364</name>
</gene>
<evidence type="ECO:0000313" key="1">
    <source>
        <dbReference type="EMBL" id="CAK7891850.1"/>
    </source>
</evidence>